<gene>
    <name evidence="2" type="ORF">CONPUDRAFT_168124</name>
</gene>
<dbReference type="AlphaFoldDB" id="A0A5M3MEV2"/>
<keyword evidence="3" id="KW-1185">Reference proteome</keyword>
<evidence type="ECO:0000313" key="2">
    <source>
        <dbReference type="EMBL" id="EIW77111.1"/>
    </source>
</evidence>
<feature type="compositionally biased region" description="Low complexity" evidence="1">
    <location>
        <begin position="520"/>
        <end position="541"/>
    </location>
</feature>
<feature type="compositionally biased region" description="Polar residues" evidence="1">
    <location>
        <begin position="542"/>
        <end position="552"/>
    </location>
</feature>
<evidence type="ECO:0000313" key="3">
    <source>
        <dbReference type="Proteomes" id="UP000053558"/>
    </source>
</evidence>
<evidence type="ECO:0000256" key="1">
    <source>
        <dbReference type="SAM" id="MobiDB-lite"/>
    </source>
</evidence>
<dbReference type="GeneID" id="19205924"/>
<sequence>MSSQFDTLFVAVSAAVGLAFVIVNPFLTALGVGTVMAHIQGTKSHSNAAKLGEEDLNSSQLCFASEVDNLKAQIEVAEHATSVVATELRELKAHNTALEDEITMLRLAISFQADGFRVALTEANGQADVQAERAELSEQAFRALLSVNEQFGERVEELERKRPEPKGGISKTFSIRGDHAASSVGSLIPPCSTSDICSAHVSPPIATSLSLPIFPSLPVSVSTFTSTIVSPSTSMLAHPLIPTSVSFSSTLIPVASSVHSSTFSAPLVSSIHRTSPFPHGDVDSKFLLSHIYYLDELKTTLESKVQKLEHTSRHLEDALEDQLSSATQLSETVFAMGQETADKDEDIKILKRVIFRQLGEEELEDVEEYIADKKGLQARVGTPHVVLTRPEGGIVCGIDNVSQLTAKCDSFCCPISTSTSYGSTESDYLAADDVSIALEEELSAIYERVLGSWGDAPSQRAFSPESAESPFDKHDLAGAREVAIKEDRLECAMVRDITDMLESLSLSSNDNDDEMESSDEVSSSPSPVSSATPSTTPISTLVSRPTSPITPTATCPADNELYLASANEPRLPNSLSSCLSLVSIASSTSVFGQLIELQTSVVDDVEWLARMVSAF</sequence>
<protein>
    <submittedName>
        <fullName evidence="2">Uncharacterized protein</fullName>
    </submittedName>
</protein>
<accession>A0A5M3MEV2</accession>
<dbReference type="EMBL" id="JH711584">
    <property type="protein sequence ID" value="EIW77111.1"/>
    <property type="molecule type" value="Genomic_DNA"/>
</dbReference>
<dbReference type="RefSeq" id="XP_007772554.1">
    <property type="nucleotide sequence ID" value="XM_007774364.1"/>
</dbReference>
<organism evidence="2 3">
    <name type="scientific">Coniophora puteana (strain RWD-64-598)</name>
    <name type="common">Brown rot fungus</name>
    <dbReference type="NCBI Taxonomy" id="741705"/>
    <lineage>
        <taxon>Eukaryota</taxon>
        <taxon>Fungi</taxon>
        <taxon>Dikarya</taxon>
        <taxon>Basidiomycota</taxon>
        <taxon>Agaricomycotina</taxon>
        <taxon>Agaricomycetes</taxon>
        <taxon>Agaricomycetidae</taxon>
        <taxon>Boletales</taxon>
        <taxon>Coniophorineae</taxon>
        <taxon>Coniophoraceae</taxon>
        <taxon>Coniophora</taxon>
    </lineage>
</organism>
<name>A0A5M3MEV2_CONPW</name>
<feature type="compositionally biased region" description="Acidic residues" evidence="1">
    <location>
        <begin position="510"/>
        <end position="519"/>
    </location>
</feature>
<reference evidence="3" key="1">
    <citation type="journal article" date="2012" name="Science">
        <title>The Paleozoic origin of enzymatic lignin decomposition reconstructed from 31 fungal genomes.</title>
        <authorList>
            <person name="Floudas D."/>
            <person name="Binder M."/>
            <person name="Riley R."/>
            <person name="Barry K."/>
            <person name="Blanchette R.A."/>
            <person name="Henrissat B."/>
            <person name="Martinez A.T."/>
            <person name="Otillar R."/>
            <person name="Spatafora J.W."/>
            <person name="Yadav J.S."/>
            <person name="Aerts A."/>
            <person name="Benoit I."/>
            <person name="Boyd A."/>
            <person name="Carlson A."/>
            <person name="Copeland A."/>
            <person name="Coutinho P.M."/>
            <person name="de Vries R.P."/>
            <person name="Ferreira P."/>
            <person name="Findley K."/>
            <person name="Foster B."/>
            <person name="Gaskell J."/>
            <person name="Glotzer D."/>
            <person name="Gorecki P."/>
            <person name="Heitman J."/>
            <person name="Hesse C."/>
            <person name="Hori C."/>
            <person name="Igarashi K."/>
            <person name="Jurgens J.A."/>
            <person name="Kallen N."/>
            <person name="Kersten P."/>
            <person name="Kohler A."/>
            <person name="Kuees U."/>
            <person name="Kumar T.K.A."/>
            <person name="Kuo A."/>
            <person name="LaButti K."/>
            <person name="Larrondo L.F."/>
            <person name="Lindquist E."/>
            <person name="Ling A."/>
            <person name="Lombard V."/>
            <person name="Lucas S."/>
            <person name="Lundell T."/>
            <person name="Martin R."/>
            <person name="McLaughlin D.J."/>
            <person name="Morgenstern I."/>
            <person name="Morin E."/>
            <person name="Murat C."/>
            <person name="Nagy L.G."/>
            <person name="Nolan M."/>
            <person name="Ohm R.A."/>
            <person name="Patyshakuliyeva A."/>
            <person name="Rokas A."/>
            <person name="Ruiz-Duenas F.J."/>
            <person name="Sabat G."/>
            <person name="Salamov A."/>
            <person name="Samejima M."/>
            <person name="Schmutz J."/>
            <person name="Slot J.C."/>
            <person name="St John F."/>
            <person name="Stenlid J."/>
            <person name="Sun H."/>
            <person name="Sun S."/>
            <person name="Syed K."/>
            <person name="Tsang A."/>
            <person name="Wiebenga A."/>
            <person name="Young D."/>
            <person name="Pisabarro A."/>
            <person name="Eastwood D.C."/>
            <person name="Martin F."/>
            <person name="Cullen D."/>
            <person name="Grigoriev I.V."/>
            <person name="Hibbett D.S."/>
        </authorList>
    </citation>
    <scope>NUCLEOTIDE SEQUENCE [LARGE SCALE GENOMIC DNA]</scope>
    <source>
        <strain evidence="3">RWD-64-598 SS2</strain>
    </source>
</reference>
<dbReference type="KEGG" id="cput:CONPUDRAFT_168124"/>
<feature type="region of interest" description="Disordered" evidence="1">
    <location>
        <begin position="504"/>
        <end position="552"/>
    </location>
</feature>
<proteinExistence type="predicted"/>
<dbReference type="Proteomes" id="UP000053558">
    <property type="component" value="Unassembled WGS sequence"/>
</dbReference>
<comment type="caution">
    <text evidence="2">The sequence shown here is derived from an EMBL/GenBank/DDBJ whole genome shotgun (WGS) entry which is preliminary data.</text>
</comment>